<name>A0AA96F530_9MICO</name>
<dbReference type="Gene3D" id="3.40.50.720">
    <property type="entry name" value="NAD(P)-binding Rossmann-like Domain"/>
    <property type="match status" value="1"/>
</dbReference>
<dbReference type="RefSeq" id="WP_313496603.1">
    <property type="nucleotide sequence ID" value="NZ_CP134879.1"/>
</dbReference>
<dbReference type="Pfam" id="PF22725">
    <property type="entry name" value="GFO_IDH_MocA_C3"/>
    <property type="match status" value="1"/>
</dbReference>
<accession>A0AA96F530</accession>
<dbReference type="PANTHER" id="PTHR43708">
    <property type="entry name" value="CONSERVED EXPRESSED OXIDOREDUCTASE (EUROFUNG)"/>
    <property type="match status" value="1"/>
</dbReference>
<evidence type="ECO:0000313" key="4">
    <source>
        <dbReference type="EMBL" id="WNM23584.1"/>
    </source>
</evidence>
<dbReference type="Proteomes" id="UP001304125">
    <property type="component" value="Chromosome"/>
</dbReference>
<gene>
    <name evidence="4" type="ORF">RN606_09415</name>
</gene>
<dbReference type="InterPro" id="IPR036291">
    <property type="entry name" value="NAD(P)-bd_dom_sf"/>
</dbReference>
<dbReference type="InterPro" id="IPR055170">
    <property type="entry name" value="GFO_IDH_MocA-like_dom"/>
</dbReference>
<dbReference type="AlphaFoldDB" id="A0AA96F530"/>
<evidence type="ECO:0000259" key="3">
    <source>
        <dbReference type="Pfam" id="PF22725"/>
    </source>
</evidence>
<dbReference type="SUPFAM" id="SSF55347">
    <property type="entry name" value="Glyceraldehyde-3-phosphate dehydrogenase-like, C-terminal domain"/>
    <property type="match status" value="1"/>
</dbReference>
<reference evidence="4 5" key="1">
    <citation type="submission" date="2023-09" db="EMBL/GenBank/DDBJ databases">
        <title>Demequina sp. a novel bacteria isolated from Capsicum annuum.</title>
        <authorList>
            <person name="Humaira Z."/>
            <person name="Lee J."/>
            <person name="Cho D."/>
        </authorList>
    </citation>
    <scope>NUCLEOTIDE SEQUENCE [LARGE SCALE GENOMIC DNA]</scope>
    <source>
        <strain evidence="4 5">OYTSA14</strain>
    </source>
</reference>
<organism evidence="4 5">
    <name type="scientific">Demequina capsici</name>
    <dbReference type="NCBI Taxonomy" id="3075620"/>
    <lineage>
        <taxon>Bacteria</taxon>
        <taxon>Bacillati</taxon>
        <taxon>Actinomycetota</taxon>
        <taxon>Actinomycetes</taxon>
        <taxon>Micrococcales</taxon>
        <taxon>Demequinaceae</taxon>
        <taxon>Demequina</taxon>
    </lineage>
</organism>
<dbReference type="Pfam" id="PF01408">
    <property type="entry name" value="GFO_IDH_MocA"/>
    <property type="match status" value="1"/>
</dbReference>
<sequence length="386" mass="42256">MITDVEAASAVAVAALRESAPQPLRWAVIGYGFIGRRHVASLDQATGGHVVAVCDISEERLAEAREAKPGIATYSSVAQLLEEASFDAAVVATPNRSHAEIVIAAARAGKHVLCEKPAALNVAELDAMLAAVNESGVRFTVHQQRRLDKDFCTVKATIAAGSLGSIYTIQSSMYGYNGRMHDWHVYADEGGGMLYDWGVHMIDQALDLVDADLVSVWAELRNVINDEVDDYYKILLSFANDVVVELELGTYFLADREGWFDRHWFVGGSTGSLHVDGFDAVGEITRTTALLENVSHDQDKSAASYGPTRSFGVPRPGLIVTEPLPEVNVNHSEFYSDLLNSWAEGRDSRVKADEVRRVLAVMEAARESSRTRMAIDCSHIYKEVLR</sequence>
<keyword evidence="5" id="KW-1185">Reference proteome</keyword>
<dbReference type="PANTHER" id="PTHR43708:SF8">
    <property type="entry name" value="OXIDOREDUCTASE"/>
    <property type="match status" value="1"/>
</dbReference>
<feature type="domain" description="Gfo/Idh/MocA-like oxidoreductase N-terminal" evidence="2">
    <location>
        <begin position="24"/>
        <end position="142"/>
    </location>
</feature>
<proteinExistence type="predicted"/>
<keyword evidence="1" id="KW-0520">NAD</keyword>
<dbReference type="GO" id="GO:0000166">
    <property type="term" value="F:nucleotide binding"/>
    <property type="evidence" value="ECO:0007669"/>
    <property type="project" value="InterPro"/>
</dbReference>
<dbReference type="Gene3D" id="3.30.360.10">
    <property type="entry name" value="Dihydrodipicolinate Reductase, domain 2"/>
    <property type="match status" value="1"/>
</dbReference>
<dbReference type="InterPro" id="IPR000683">
    <property type="entry name" value="Gfo/Idh/MocA-like_OxRdtase_N"/>
</dbReference>
<evidence type="ECO:0000313" key="5">
    <source>
        <dbReference type="Proteomes" id="UP001304125"/>
    </source>
</evidence>
<protein>
    <submittedName>
        <fullName evidence="4">Gfo/Idh/MocA family oxidoreductase</fullName>
    </submittedName>
</protein>
<evidence type="ECO:0000259" key="2">
    <source>
        <dbReference type="Pfam" id="PF01408"/>
    </source>
</evidence>
<dbReference type="EMBL" id="CP134879">
    <property type="protein sequence ID" value="WNM23584.1"/>
    <property type="molecule type" value="Genomic_DNA"/>
</dbReference>
<dbReference type="InterPro" id="IPR051317">
    <property type="entry name" value="Gfo/Idh/MocA_oxidoreduct"/>
</dbReference>
<feature type="domain" description="GFO/IDH/MocA-like oxidoreductase" evidence="3">
    <location>
        <begin position="153"/>
        <end position="273"/>
    </location>
</feature>
<evidence type="ECO:0000256" key="1">
    <source>
        <dbReference type="ARBA" id="ARBA00023027"/>
    </source>
</evidence>
<dbReference type="SUPFAM" id="SSF51735">
    <property type="entry name" value="NAD(P)-binding Rossmann-fold domains"/>
    <property type="match status" value="1"/>
</dbReference>